<sequence length="176" mass="19345">MINEDEEEINTSGVGFLVALLVIFVSLLCFRISRSIASDQIIDSGSISEDSQGVIFDDNSNQGDLRPLIILKAASVQQQAATDASLVSISNIDPDKKLREEDTKKKNDLKEDAEEDAKLDDTSSSDSKLEQEQVTNDNTWRCVCENGFLPPGMLKSFTSFEAVTRMSTGNCYHKAS</sequence>
<evidence type="ECO:0000256" key="2">
    <source>
        <dbReference type="SAM" id="Phobius"/>
    </source>
</evidence>
<protein>
    <submittedName>
        <fullName evidence="3">Uncharacterized protein</fullName>
    </submittedName>
</protein>
<dbReference type="AlphaFoldDB" id="A0A7S3V6D7"/>
<keyword evidence="2" id="KW-0812">Transmembrane</keyword>
<evidence type="ECO:0000256" key="1">
    <source>
        <dbReference type="SAM" id="MobiDB-lite"/>
    </source>
</evidence>
<dbReference type="EMBL" id="HBIO01006985">
    <property type="protein sequence ID" value="CAE0460330.1"/>
    <property type="molecule type" value="Transcribed_RNA"/>
</dbReference>
<feature type="region of interest" description="Disordered" evidence="1">
    <location>
        <begin position="97"/>
        <end position="133"/>
    </location>
</feature>
<reference evidence="3" key="1">
    <citation type="submission" date="2021-01" db="EMBL/GenBank/DDBJ databases">
        <authorList>
            <person name="Corre E."/>
            <person name="Pelletier E."/>
            <person name="Niang G."/>
            <person name="Scheremetjew M."/>
            <person name="Finn R."/>
            <person name="Kale V."/>
            <person name="Holt S."/>
            <person name="Cochrane G."/>
            <person name="Meng A."/>
            <person name="Brown T."/>
            <person name="Cohen L."/>
        </authorList>
    </citation>
    <scope>NUCLEOTIDE SEQUENCE</scope>
    <source>
        <strain evidence="3">MM31A-1</strain>
    </source>
</reference>
<proteinExistence type="predicted"/>
<feature type="compositionally biased region" description="Basic and acidic residues" evidence="1">
    <location>
        <begin position="97"/>
        <end position="110"/>
    </location>
</feature>
<feature type="transmembrane region" description="Helical" evidence="2">
    <location>
        <begin position="12"/>
        <end position="30"/>
    </location>
</feature>
<gene>
    <name evidence="3" type="ORF">CDEB00056_LOCUS5171</name>
</gene>
<organism evidence="3">
    <name type="scientific">Chaetoceros debilis</name>
    <dbReference type="NCBI Taxonomy" id="122233"/>
    <lineage>
        <taxon>Eukaryota</taxon>
        <taxon>Sar</taxon>
        <taxon>Stramenopiles</taxon>
        <taxon>Ochrophyta</taxon>
        <taxon>Bacillariophyta</taxon>
        <taxon>Coscinodiscophyceae</taxon>
        <taxon>Chaetocerotophycidae</taxon>
        <taxon>Chaetocerotales</taxon>
        <taxon>Chaetocerotaceae</taxon>
        <taxon>Chaetoceros</taxon>
    </lineage>
</organism>
<name>A0A7S3V6D7_9STRA</name>
<evidence type="ECO:0000313" key="3">
    <source>
        <dbReference type="EMBL" id="CAE0460330.1"/>
    </source>
</evidence>
<keyword evidence="2" id="KW-0472">Membrane</keyword>
<keyword evidence="2" id="KW-1133">Transmembrane helix</keyword>
<accession>A0A7S3V6D7</accession>